<protein>
    <submittedName>
        <fullName evidence="5">Uridine phosphorylase 1-like</fullName>
    </submittedName>
</protein>
<dbReference type="InParanoid" id="A0A6J2VPB3"/>
<dbReference type="GO" id="GO:0004850">
    <property type="term" value="F:uridine phosphorylase activity"/>
    <property type="evidence" value="ECO:0007669"/>
    <property type="project" value="InterPro"/>
</dbReference>
<feature type="domain" description="Nucleoside phosphorylase" evidence="3">
    <location>
        <begin position="29"/>
        <end position="276"/>
    </location>
</feature>
<proteinExistence type="inferred from homology"/>
<evidence type="ECO:0000256" key="1">
    <source>
        <dbReference type="ARBA" id="ARBA00010456"/>
    </source>
</evidence>
<feature type="binding site" evidence="2">
    <location>
        <position position="67"/>
    </location>
    <ligand>
        <name>phosphate</name>
        <dbReference type="ChEBI" id="CHEBI:43474"/>
    </ligand>
</feature>
<organism evidence="4 5">
    <name type="scientific">Chanos chanos</name>
    <name type="common">Milkfish</name>
    <name type="synonym">Mugil chanos</name>
    <dbReference type="NCBI Taxonomy" id="29144"/>
    <lineage>
        <taxon>Eukaryota</taxon>
        <taxon>Metazoa</taxon>
        <taxon>Chordata</taxon>
        <taxon>Craniata</taxon>
        <taxon>Vertebrata</taxon>
        <taxon>Euteleostomi</taxon>
        <taxon>Actinopterygii</taxon>
        <taxon>Neopterygii</taxon>
        <taxon>Teleostei</taxon>
        <taxon>Ostariophysi</taxon>
        <taxon>Gonorynchiformes</taxon>
        <taxon>Chanidae</taxon>
        <taxon>Chanos</taxon>
    </lineage>
</organism>
<comment type="similarity">
    <text evidence="1">Belongs to the PNP/UDP phosphorylase family.</text>
</comment>
<dbReference type="InterPro" id="IPR035994">
    <property type="entry name" value="Nucleoside_phosphorylase_sf"/>
</dbReference>
<feature type="binding site" evidence="2">
    <location>
        <position position="190"/>
    </location>
    <ligand>
        <name>substrate</name>
    </ligand>
</feature>
<dbReference type="InterPro" id="IPR000845">
    <property type="entry name" value="Nucleoside_phosphorylase_d"/>
</dbReference>
<dbReference type="Proteomes" id="UP000504632">
    <property type="component" value="Chromosome 6"/>
</dbReference>
<accession>A0A6J2VPB3</accession>
<evidence type="ECO:0000259" key="3">
    <source>
        <dbReference type="Pfam" id="PF01048"/>
    </source>
</evidence>
<reference evidence="5" key="1">
    <citation type="submission" date="2025-08" db="UniProtKB">
        <authorList>
            <consortium name="RefSeq"/>
        </authorList>
    </citation>
    <scope>IDENTIFICATION</scope>
</reference>
<feature type="binding site" evidence="2">
    <location>
        <position position="192"/>
    </location>
    <ligand>
        <name>substrate</name>
    </ligand>
</feature>
<feature type="binding site" evidence="2">
    <location>
        <begin position="111"/>
        <end position="114"/>
    </location>
    <ligand>
        <name>phosphate</name>
        <dbReference type="ChEBI" id="CHEBI:43474"/>
    </ligand>
</feature>
<evidence type="ECO:0000256" key="2">
    <source>
        <dbReference type="PIRSR" id="PIRSR610059-50"/>
    </source>
</evidence>
<dbReference type="SUPFAM" id="SSF53167">
    <property type="entry name" value="Purine and uridine phosphorylases"/>
    <property type="match status" value="1"/>
</dbReference>
<dbReference type="OrthoDB" id="204058at2759"/>
<dbReference type="AlphaFoldDB" id="A0A6J2VPB3"/>
<dbReference type="CDD" id="cd17763">
    <property type="entry name" value="UP_hUPP-like"/>
    <property type="match status" value="1"/>
</dbReference>
<dbReference type="GO" id="GO:0006218">
    <property type="term" value="P:uridine catabolic process"/>
    <property type="evidence" value="ECO:0007669"/>
    <property type="project" value="TreeGrafter"/>
</dbReference>
<gene>
    <name evidence="5" type="primary">LOC115815023</name>
</gene>
<keyword evidence="4" id="KW-1185">Reference proteome</keyword>
<evidence type="ECO:0000313" key="5">
    <source>
        <dbReference type="RefSeq" id="XP_030633853.1"/>
    </source>
</evidence>
<evidence type="ECO:0000313" key="4">
    <source>
        <dbReference type="Proteomes" id="UP000504632"/>
    </source>
</evidence>
<dbReference type="PANTHER" id="PTHR43691">
    <property type="entry name" value="URIDINE PHOSPHORYLASE"/>
    <property type="match status" value="1"/>
</dbReference>
<dbReference type="PANTHER" id="PTHR43691:SF10">
    <property type="entry name" value="URIDINE PHOSPHORYLASE 1"/>
    <property type="match status" value="1"/>
</dbReference>
<dbReference type="RefSeq" id="XP_030633853.1">
    <property type="nucleotide sequence ID" value="XM_030777993.1"/>
</dbReference>
<dbReference type="Gene3D" id="3.40.50.1580">
    <property type="entry name" value="Nucleoside phosphorylase domain"/>
    <property type="match status" value="1"/>
</dbReference>
<name>A0A6J2VPB3_CHACN</name>
<sequence length="282" mass="31486">MIFTFKYHFKYHFNLSTAHDLPKTFGDVKFVCVGGTPRRMKSFSEYIAGELGLADASVFNICGETDRYAMYKTGPVLSVSHGIGIPSISVMLHELFKLLYYAQCTDVTLIRLGTSGGIGLEPGTVVVTKQAVDGRFQPRFKQTVLGKSVVWPTELDSELAEELLKCSKELPEFNTIIANAMCTMDFYEGQARMDGSFCSFTEEEKKKYLDEAHTAGVRNIEMESSVFAAVCKRGNIRAAVVCVTLLDRLKGDQITCSLDVLHNYEKRPKSLVGRYIKKHLSV</sequence>
<dbReference type="GO" id="GO:0009166">
    <property type="term" value="P:nucleotide catabolic process"/>
    <property type="evidence" value="ECO:0007669"/>
    <property type="project" value="InterPro"/>
</dbReference>
<dbReference type="Pfam" id="PF01048">
    <property type="entry name" value="PNP_UDP_1"/>
    <property type="match status" value="1"/>
</dbReference>
<dbReference type="GO" id="GO:0005829">
    <property type="term" value="C:cytosol"/>
    <property type="evidence" value="ECO:0007669"/>
    <property type="project" value="TreeGrafter"/>
</dbReference>
<dbReference type="InterPro" id="IPR010059">
    <property type="entry name" value="Uridine_phosphorylase_euk"/>
</dbReference>
<dbReference type="NCBIfam" id="TIGR01719">
    <property type="entry name" value="euk_UDPppase"/>
    <property type="match status" value="1"/>
</dbReference>
<dbReference type="GeneID" id="115815023"/>